<evidence type="ECO:0000313" key="2">
    <source>
        <dbReference type="Proteomes" id="UP001164459"/>
    </source>
</evidence>
<gene>
    <name evidence="1" type="ORF">O0S08_31765</name>
</gene>
<organism evidence="1 2">
    <name type="scientific">Nannocystis punicea</name>
    <dbReference type="NCBI Taxonomy" id="2995304"/>
    <lineage>
        <taxon>Bacteria</taxon>
        <taxon>Pseudomonadati</taxon>
        <taxon>Myxococcota</taxon>
        <taxon>Polyangia</taxon>
        <taxon>Nannocystales</taxon>
        <taxon>Nannocystaceae</taxon>
        <taxon>Nannocystis</taxon>
    </lineage>
</organism>
<name>A0ABY7GVD6_9BACT</name>
<dbReference type="Proteomes" id="UP001164459">
    <property type="component" value="Chromosome"/>
</dbReference>
<keyword evidence="2" id="KW-1185">Reference proteome</keyword>
<evidence type="ECO:0000313" key="1">
    <source>
        <dbReference type="EMBL" id="WAS90789.1"/>
    </source>
</evidence>
<protein>
    <submittedName>
        <fullName evidence="1">Uncharacterized protein</fullName>
    </submittedName>
</protein>
<proteinExistence type="predicted"/>
<accession>A0ABY7GVD6</accession>
<reference evidence="1" key="1">
    <citation type="submission" date="2022-11" db="EMBL/GenBank/DDBJ databases">
        <title>Minimal conservation of predation-associated metabolite biosynthetic gene clusters underscores biosynthetic potential of Myxococcota including descriptions for ten novel species: Archangium lansinium sp. nov., Myxococcus landrumus sp. nov., Nannocystis bai.</title>
        <authorList>
            <person name="Ahearne A."/>
            <person name="Stevens C."/>
            <person name="Dowd S."/>
        </authorList>
    </citation>
    <scope>NUCLEOTIDE SEQUENCE</scope>
    <source>
        <strain evidence="1">Fl3</strain>
    </source>
</reference>
<dbReference type="RefSeq" id="WP_269033116.1">
    <property type="nucleotide sequence ID" value="NZ_CP114040.1"/>
</dbReference>
<dbReference type="EMBL" id="CP114040">
    <property type="protein sequence ID" value="WAS90789.1"/>
    <property type="molecule type" value="Genomic_DNA"/>
</dbReference>
<sequence>MNRGGLDRALDRHARRWGPDLVRTTTELARAGHPLGVPLA</sequence>